<dbReference type="GO" id="GO:0051723">
    <property type="term" value="F:protein methylesterase activity"/>
    <property type="evidence" value="ECO:0007669"/>
    <property type="project" value="UniProtKB-EC"/>
</dbReference>
<evidence type="ECO:0000259" key="10">
    <source>
        <dbReference type="Pfam" id="PF12697"/>
    </source>
</evidence>
<keyword evidence="4 7" id="KW-0378">Hydrolase</keyword>
<evidence type="ECO:0000256" key="3">
    <source>
        <dbReference type="ARBA" id="ARBA00022487"/>
    </source>
</evidence>
<feature type="compositionally biased region" description="Polar residues" evidence="9">
    <location>
        <begin position="1"/>
        <end position="11"/>
    </location>
</feature>
<accession>A0A6A6CA23</accession>
<feature type="region of interest" description="Disordered" evidence="9">
    <location>
        <begin position="1"/>
        <end position="70"/>
    </location>
</feature>
<gene>
    <name evidence="11" type="ORF">M409DRAFT_57002</name>
</gene>
<evidence type="ECO:0000313" key="12">
    <source>
        <dbReference type="Proteomes" id="UP000799537"/>
    </source>
</evidence>
<organism evidence="11 12">
    <name type="scientific">Zasmidium cellare ATCC 36951</name>
    <dbReference type="NCBI Taxonomy" id="1080233"/>
    <lineage>
        <taxon>Eukaryota</taxon>
        <taxon>Fungi</taxon>
        <taxon>Dikarya</taxon>
        <taxon>Ascomycota</taxon>
        <taxon>Pezizomycotina</taxon>
        <taxon>Dothideomycetes</taxon>
        <taxon>Dothideomycetidae</taxon>
        <taxon>Mycosphaerellales</taxon>
        <taxon>Mycosphaerellaceae</taxon>
        <taxon>Zasmidium</taxon>
    </lineage>
</organism>
<name>A0A6A6CA23_ZASCE</name>
<keyword evidence="12" id="KW-1185">Reference proteome</keyword>
<dbReference type="PANTHER" id="PTHR14189:SF0">
    <property type="entry name" value="PROTEIN PHOSPHATASE METHYLESTERASE 1"/>
    <property type="match status" value="1"/>
</dbReference>
<proteinExistence type="inferred from homology"/>
<evidence type="ECO:0000256" key="9">
    <source>
        <dbReference type="SAM" id="MobiDB-lite"/>
    </source>
</evidence>
<feature type="active site" evidence="8">
    <location>
        <position position="352"/>
    </location>
</feature>
<dbReference type="InterPro" id="IPR000073">
    <property type="entry name" value="AB_hydrolase_1"/>
</dbReference>
<feature type="active site" evidence="8">
    <location>
        <position position="196"/>
    </location>
</feature>
<reference evidence="11" key="1">
    <citation type="journal article" date="2020" name="Stud. Mycol.">
        <title>101 Dothideomycetes genomes: a test case for predicting lifestyles and emergence of pathogens.</title>
        <authorList>
            <person name="Haridas S."/>
            <person name="Albert R."/>
            <person name="Binder M."/>
            <person name="Bloem J."/>
            <person name="Labutti K."/>
            <person name="Salamov A."/>
            <person name="Andreopoulos B."/>
            <person name="Baker S."/>
            <person name="Barry K."/>
            <person name="Bills G."/>
            <person name="Bluhm B."/>
            <person name="Cannon C."/>
            <person name="Castanera R."/>
            <person name="Culley D."/>
            <person name="Daum C."/>
            <person name="Ezra D."/>
            <person name="Gonzalez J."/>
            <person name="Henrissat B."/>
            <person name="Kuo A."/>
            <person name="Liang C."/>
            <person name="Lipzen A."/>
            <person name="Lutzoni F."/>
            <person name="Magnuson J."/>
            <person name="Mondo S."/>
            <person name="Nolan M."/>
            <person name="Ohm R."/>
            <person name="Pangilinan J."/>
            <person name="Park H.-J."/>
            <person name="Ramirez L."/>
            <person name="Alfaro M."/>
            <person name="Sun H."/>
            <person name="Tritt A."/>
            <person name="Yoshinaga Y."/>
            <person name="Zwiers L.-H."/>
            <person name="Turgeon B."/>
            <person name="Goodwin S."/>
            <person name="Spatafora J."/>
            <person name="Crous P."/>
            <person name="Grigoriev I."/>
        </authorList>
    </citation>
    <scope>NUCLEOTIDE SEQUENCE</scope>
    <source>
        <strain evidence="11">ATCC 36951</strain>
    </source>
</reference>
<evidence type="ECO:0000256" key="6">
    <source>
        <dbReference type="ARBA" id="ARBA00049203"/>
    </source>
</evidence>
<evidence type="ECO:0000256" key="2">
    <source>
        <dbReference type="ARBA" id="ARBA00020672"/>
    </source>
</evidence>
<dbReference type="EMBL" id="ML993606">
    <property type="protein sequence ID" value="KAF2163891.1"/>
    <property type="molecule type" value="Genomic_DNA"/>
</dbReference>
<evidence type="ECO:0000256" key="7">
    <source>
        <dbReference type="PIRNR" id="PIRNR022950"/>
    </source>
</evidence>
<feature type="domain" description="AB hydrolase-1" evidence="10">
    <location>
        <begin position="110"/>
        <end position="364"/>
    </location>
</feature>
<feature type="active site" evidence="8">
    <location>
        <position position="224"/>
    </location>
</feature>
<dbReference type="Proteomes" id="UP000799537">
    <property type="component" value="Unassembled WGS sequence"/>
</dbReference>
<evidence type="ECO:0000256" key="5">
    <source>
        <dbReference type="ARBA" id="ARBA00024741"/>
    </source>
</evidence>
<dbReference type="InterPro" id="IPR029058">
    <property type="entry name" value="AB_hydrolase_fold"/>
</dbReference>
<evidence type="ECO:0000256" key="1">
    <source>
        <dbReference type="ARBA" id="ARBA00008645"/>
    </source>
</evidence>
<dbReference type="EC" id="3.1.1.-" evidence="7"/>
<dbReference type="Gene3D" id="3.40.50.1820">
    <property type="entry name" value="alpha/beta hydrolase"/>
    <property type="match status" value="1"/>
</dbReference>
<comment type="similarity">
    <text evidence="1 7">Belongs to the AB hydrolase superfamily.</text>
</comment>
<evidence type="ECO:0000256" key="8">
    <source>
        <dbReference type="PIRSR" id="PIRSR022950-1"/>
    </source>
</evidence>
<keyword evidence="3 7" id="KW-0719">Serine esterase</keyword>
<evidence type="ECO:0000313" key="11">
    <source>
        <dbReference type="EMBL" id="KAF2163891.1"/>
    </source>
</evidence>
<dbReference type="Pfam" id="PF12697">
    <property type="entry name" value="Abhydrolase_6"/>
    <property type="match status" value="1"/>
</dbReference>
<sequence length="394" mass="43170">MSDLFRQSVNTQPPPPQSQNLRPKPTPIPTQGRSSAEYDDYSSSSDSSASSAASVATVRPSSREHEAPPTHWTNYFEQELFLERRDGEQVGKYHVYLTPPTNLKKGPLFICHHGAGASGMSFAMFAQEIRKKSPEAGILSLEARAHGSIVTNASSGEAIVDFSLDALVADAVAMIQLTAEKQSWTTLPPIVLIGHSLGGAIMTTIASTHFKIFGSSLIGYCVIDVVEGSAIEALSHMKTYLSSRPSIFSSVDDAITWHVRSRTIRDQRSAEASVPSLLVSSPTGKGKYIWKTDLMSTSPWWDQWFQGMSQKFLTGRGAKLLILAGTDRLDKELMIGQMQGKFQLTVIPEAGHFVQEDVPEKTANLLSEFFKRNDRSQMVLPPKVSDLIAQGKKV</sequence>
<evidence type="ECO:0000256" key="4">
    <source>
        <dbReference type="ARBA" id="ARBA00022801"/>
    </source>
</evidence>
<dbReference type="OrthoDB" id="194865at2759"/>
<dbReference type="AlphaFoldDB" id="A0A6A6CA23"/>
<dbReference type="SUPFAM" id="SSF53474">
    <property type="entry name" value="alpha/beta-Hydrolases"/>
    <property type="match status" value="1"/>
</dbReference>
<feature type="compositionally biased region" description="Low complexity" evidence="9">
    <location>
        <begin position="41"/>
        <end position="54"/>
    </location>
</feature>
<dbReference type="GeneID" id="54566750"/>
<protein>
    <recommendedName>
        <fullName evidence="2 7">Protein phosphatase methylesterase 1</fullName>
        <shortName evidence="7">PME-1</shortName>
        <ecNumber evidence="7">3.1.1.-</ecNumber>
    </recommendedName>
</protein>
<dbReference type="InterPro" id="IPR016812">
    <property type="entry name" value="PPase_methylesterase_euk"/>
</dbReference>
<dbReference type="RefSeq" id="XP_033664780.1">
    <property type="nucleotide sequence ID" value="XM_033813478.1"/>
</dbReference>
<comment type="function">
    <text evidence="5">Demethylates proteins that have been reversibly carboxymethylated. Demethylates the phosphatase PP2A catalytic subunit.</text>
</comment>
<dbReference type="PANTHER" id="PTHR14189">
    <property type="entry name" value="PROTEIN PHOSPHATASE METHYLESTERASE-1 RELATED"/>
    <property type="match status" value="1"/>
</dbReference>
<dbReference type="PIRSF" id="PIRSF022950">
    <property type="entry name" value="PPase_methylesterase_euk"/>
    <property type="match status" value="1"/>
</dbReference>
<comment type="catalytic activity">
    <reaction evidence="6">
        <text>[phosphatase 2A protein]-C-terminal L-leucine methyl ester + H2O = [phosphatase 2A protein]-C-terminal L-leucine + methanol + H(+)</text>
        <dbReference type="Rhea" id="RHEA:48548"/>
        <dbReference type="Rhea" id="RHEA-COMP:12134"/>
        <dbReference type="Rhea" id="RHEA-COMP:12135"/>
        <dbReference type="ChEBI" id="CHEBI:15377"/>
        <dbReference type="ChEBI" id="CHEBI:15378"/>
        <dbReference type="ChEBI" id="CHEBI:17790"/>
        <dbReference type="ChEBI" id="CHEBI:90516"/>
        <dbReference type="ChEBI" id="CHEBI:90517"/>
        <dbReference type="EC" id="3.1.1.89"/>
    </reaction>
</comment>